<dbReference type="GO" id="GO:0015211">
    <property type="term" value="F:purine nucleoside transmembrane transporter activity"/>
    <property type="evidence" value="ECO:0007669"/>
    <property type="project" value="InterPro"/>
</dbReference>
<evidence type="ECO:0000313" key="8">
    <source>
        <dbReference type="EMBL" id="KAF7140834.1"/>
    </source>
</evidence>
<keyword evidence="5 7" id="KW-1133">Transmembrane helix</keyword>
<keyword evidence="4 7" id="KW-0812">Transmembrane</keyword>
<name>A0A834LKP4_RHOSS</name>
<evidence type="ECO:0000256" key="7">
    <source>
        <dbReference type="SAM" id="Phobius"/>
    </source>
</evidence>
<protein>
    <submittedName>
        <fullName evidence="8">Uncharacterized protein</fullName>
    </submittedName>
</protein>
<keyword evidence="3" id="KW-0813">Transport</keyword>
<dbReference type="AlphaFoldDB" id="A0A834LKP4"/>
<feature type="transmembrane region" description="Helical" evidence="7">
    <location>
        <begin position="162"/>
        <end position="183"/>
    </location>
</feature>
<dbReference type="PANTHER" id="PTHR31376">
    <property type="entry name" value="OS09G0467300 PROTEIN-RELATED"/>
    <property type="match status" value="1"/>
</dbReference>
<dbReference type="Pfam" id="PF16913">
    <property type="entry name" value="PUNUT"/>
    <property type="match status" value="2"/>
</dbReference>
<dbReference type="EMBL" id="WJXA01000006">
    <property type="protein sequence ID" value="KAF7140834.1"/>
    <property type="molecule type" value="Genomic_DNA"/>
</dbReference>
<feature type="transmembrane region" description="Helical" evidence="7">
    <location>
        <begin position="69"/>
        <end position="88"/>
    </location>
</feature>
<proteinExistence type="inferred from homology"/>
<comment type="similarity">
    <text evidence="2">Belongs to the purine permeases (TC 2.A.7.14) family.</text>
</comment>
<gene>
    <name evidence="8" type="ORF">RHSIM_Rhsim06G0075500</name>
</gene>
<organism evidence="8 9">
    <name type="scientific">Rhododendron simsii</name>
    <name type="common">Sims's rhododendron</name>
    <dbReference type="NCBI Taxonomy" id="118357"/>
    <lineage>
        <taxon>Eukaryota</taxon>
        <taxon>Viridiplantae</taxon>
        <taxon>Streptophyta</taxon>
        <taxon>Embryophyta</taxon>
        <taxon>Tracheophyta</taxon>
        <taxon>Spermatophyta</taxon>
        <taxon>Magnoliopsida</taxon>
        <taxon>eudicotyledons</taxon>
        <taxon>Gunneridae</taxon>
        <taxon>Pentapetalae</taxon>
        <taxon>asterids</taxon>
        <taxon>Ericales</taxon>
        <taxon>Ericaceae</taxon>
        <taxon>Ericoideae</taxon>
        <taxon>Rhodoreae</taxon>
        <taxon>Rhododendron</taxon>
    </lineage>
</organism>
<evidence type="ECO:0000256" key="1">
    <source>
        <dbReference type="ARBA" id="ARBA00004370"/>
    </source>
</evidence>
<dbReference type="Proteomes" id="UP000626092">
    <property type="component" value="Unassembled WGS sequence"/>
</dbReference>
<evidence type="ECO:0000256" key="6">
    <source>
        <dbReference type="ARBA" id="ARBA00023136"/>
    </source>
</evidence>
<dbReference type="GO" id="GO:0016020">
    <property type="term" value="C:membrane"/>
    <property type="evidence" value="ECO:0007669"/>
    <property type="project" value="UniProtKB-SubCell"/>
</dbReference>
<dbReference type="InterPro" id="IPR030182">
    <property type="entry name" value="PUP_plant"/>
</dbReference>
<comment type="subcellular location">
    <subcellularLocation>
        <location evidence="1">Membrane</location>
    </subcellularLocation>
</comment>
<evidence type="ECO:0000256" key="4">
    <source>
        <dbReference type="ARBA" id="ARBA00022692"/>
    </source>
</evidence>
<dbReference type="OrthoDB" id="1865379at2759"/>
<accession>A0A834LKP4</accession>
<reference evidence="8" key="1">
    <citation type="submission" date="2019-11" db="EMBL/GenBank/DDBJ databases">
        <authorList>
            <person name="Liu Y."/>
            <person name="Hou J."/>
            <person name="Li T.-Q."/>
            <person name="Guan C.-H."/>
            <person name="Wu X."/>
            <person name="Wu H.-Z."/>
            <person name="Ling F."/>
            <person name="Zhang R."/>
            <person name="Shi X.-G."/>
            <person name="Ren J.-P."/>
            <person name="Chen E.-F."/>
            <person name="Sun J.-M."/>
        </authorList>
    </citation>
    <scope>NUCLEOTIDE SEQUENCE</scope>
    <source>
        <strain evidence="8">Adult_tree_wgs_1</strain>
        <tissue evidence="8">Leaves</tissue>
    </source>
</reference>
<evidence type="ECO:0000256" key="5">
    <source>
        <dbReference type="ARBA" id="ARBA00022989"/>
    </source>
</evidence>
<evidence type="ECO:0000256" key="3">
    <source>
        <dbReference type="ARBA" id="ARBA00022448"/>
    </source>
</evidence>
<sequence>MTPLLLLNALLLTIGTCGCPLVMRLYFLHGGHRLLSSFLETGGWPINFIPLRITYLDRRSKHGPTTKPILIKSPVFLAATVISLLTGVDDYLNSYGVAKLPVSTSALIIAPSLAYRPIRVPNGGAEVHVVLNQRGFPTDGGGGGPGAPHDRRPAGGESKREYYAGFFLTLLAAALYGFVLPLVELTYKKAKQAVTYTLVLEIQLVMC</sequence>
<dbReference type="PANTHER" id="PTHR31376:SF1">
    <property type="entry name" value="PURINE PERMEASE 2"/>
    <property type="match status" value="1"/>
</dbReference>
<feature type="transmembrane region" description="Helical" evidence="7">
    <location>
        <begin position="6"/>
        <end position="27"/>
    </location>
</feature>
<evidence type="ECO:0000313" key="9">
    <source>
        <dbReference type="Proteomes" id="UP000626092"/>
    </source>
</evidence>
<evidence type="ECO:0000256" key="2">
    <source>
        <dbReference type="ARBA" id="ARBA00006213"/>
    </source>
</evidence>
<keyword evidence="9" id="KW-1185">Reference proteome</keyword>
<keyword evidence="6 7" id="KW-0472">Membrane</keyword>
<dbReference type="GO" id="GO:0005345">
    <property type="term" value="F:purine nucleobase transmembrane transporter activity"/>
    <property type="evidence" value="ECO:0007669"/>
    <property type="project" value="UniProtKB-ARBA"/>
</dbReference>
<comment type="caution">
    <text evidence="8">The sequence shown here is derived from an EMBL/GenBank/DDBJ whole genome shotgun (WGS) entry which is preliminary data.</text>
</comment>